<dbReference type="EMBL" id="ML996176">
    <property type="protein sequence ID" value="KAF2732477.1"/>
    <property type="molecule type" value="Genomic_DNA"/>
</dbReference>
<protein>
    <submittedName>
        <fullName evidence="3">Uncharacterized protein</fullName>
    </submittedName>
</protein>
<dbReference type="Proteomes" id="UP000799444">
    <property type="component" value="Unassembled WGS sequence"/>
</dbReference>
<accession>A0A9P4UXU3</accession>
<evidence type="ECO:0000256" key="1">
    <source>
        <dbReference type="SAM" id="MobiDB-lite"/>
    </source>
</evidence>
<feature type="compositionally biased region" description="Basic residues" evidence="1">
    <location>
        <begin position="71"/>
        <end position="92"/>
    </location>
</feature>
<feature type="region of interest" description="Disordered" evidence="1">
    <location>
        <begin position="60"/>
        <end position="138"/>
    </location>
</feature>
<reference evidence="3" key="1">
    <citation type="journal article" date="2020" name="Stud. Mycol.">
        <title>101 Dothideomycetes genomes: a test case for predicting lifestyles and emergence of pathogens.</title>
        <authorList>
            <person name="Haridas S."/>
            <person name="Albert R."/>
            <person name="Binder M."/>
            <person name="Bloem J."/>
            <person name="Labutti K."/>
            <person name="Salamov A."/>
            <person name="Andreopoulos B."/>
            <person name="Baker S."/>
            <person name="Barry K."/>
            <person name="Bills G."/>
            <person name="Bluhm B."/>
            <person name="Cannon C."/>
            <person name="Castanera R."/>
            <person name="Culley D."/>
            <person name="Daum C."/>
            <person name="Ezra D."/>
            <person name="Gonzalez J."/>
            <person name="Henrissat B."/>
            <person name="Kuo A."/>
            <person name="Liang C."/>
            <person name="Lipzen A."/>
            <person name="Lutzoni F."/>
            <person name="Magnuson J."/>
            <person name="Mondo S."/>
            <person name="Nolan M."/>
            <person name="Ohm R."/>
            <person name="Pangilinan J."/>
            <person name="Park H.-J."/>
            <person name="Ramirez L."/>
            <person name="Alfaro M."/>
            <person name="Sun H."/>
            <person name="Tritt A."/>
            <person name="Yoshinaga Y."/>
            <person name="Zwiers L.-H."/>
            <person name="Turgeon B."/>
            <person name="Goodwin S."/>
            <person name="Spatafora J."/>
            <person name="Crous P."/>
            <person name="Grigoriev I."/>
        </authorList>
    </citation>
    <scope>NUCLEOTIDE SEQUENCE</scope>
    <source>
        <strain evidence="3">CBS 125425</strain>
    </source>
</reference>
<keyword evidence="2" id="KW-0472">Membrane</keyword>
<feature type="compositionally biased region" description="Basic and acidic residues" evidence="1">
    <location>
        <begin position="119"/>
        <end position="138"/>
    </location>
</feature>
<name>A0A9P4UXU3_9PLEO</name>
<feature type="compositionally biased region" description="Basic residues" evidence="1">
    <location>
        <begin position="358"/>
        <end position="370"/>
    </location>
</feature>
<dbReference type="AlphaFoldDB" id="A0A9P4UXU3"/>
<organism evidence="3 4">
    <name type="scientific">Polyplosphaeria fusca</name>
    <dbReference type="NCBI Taxonomy" id="682080"/>
    <lineage>
        <taxon>Eukaryota</taxon>
        <taxon>Fungi</taxon>
        <taxon>Dikarya</taxon>
        <taxon>Ascomycota</taxon>
        <taxon>Pezizomycotina</taxon>
        <taxon>Dothideomycetes</taxon>
        <taxon>Pleosporomycetidae</taxon>
        <taxon>Pleosporales</taxon>
        <taxon>Tetraplosphaeriaceae</taxon>
        <taxon>Polyplosphaeria</taxon>
    </lineage>
</organism>
<comment type="caution">
    <text evidence="3">The sequence shown here is derived from an EMBL/GenBank/DDBJ whole genome shotgun (WGS) entry which is preliminary data.</text>
</comment>
<feature type="region of interest" description="Disordered" evidence="1">
    <location>
        <begin position="352"/>
        <end position="411"/>
    </location>
</feature>
<feature type="compositionally biased region" description="Basic and acidic residues" evidence="1">
    <location>
        <begin position="60"/>
        <end position="69"/>
    </location>
</feature>
<feature type="compositionally biased region" description="Basic and acidic residues" evidence="1">
    <location>
        <begin position="382"/>
        <end position="399"/>
    </location>
</feature>
<gene>
    <name evidence="3" type="ORF">EJ04DRAFT_470021</name>
</gene>
<evidence type="ECO:0000256" key="2">
    <source>
        <dbReference type="SAM" id="Phobius"/>
    </source>
</evidence>
<feature type="transmembrane region" description="Helical" evidence="2">
    <location>
        <begin position="254"/>
        <end position="275"/>
    </location>
</feature>
<keyword evidence="2" id="KW-0812">Transmembrane</keyword>
<keyword evidence="2" id="KW-1133">Transmembrane helix</keyword>
<keyword evidence="4" id="KW-1185">Reference proteome</keyword>
<sequence length="411" mass="45402">MGVGETITVINRSGKVVSSSKHLVNVFKEAKSAYRERKAEIKAERNAAYEAKKLHEGVHQIRLDDDVRSHASSRRSKTSKTPHRSKTHRHPKPPMERGYSDSFYANDDAAAQEQRRRRYEQDLAGEARHGHRQELVRRQTDLPLKTTRSHSEPHIDMDLAYGDLPPPLPTKQYDDGELREKAFNLTTMLDEMNCLQHSVTTIIENLQKNPDALAAVALTLAEISTMVGKMGPGVLTVLKGSFPAVVALLASPQFMIAAGVGVGVTIVALGGFKIIKKIQAQKEESAVRAAAMEEPYQLDELQTKELSRIDLWRRGVADIEAGSAGTTVDGEFITPGASRQLVAAGVLDEEELKSRRGGEHRKAHRAKSVKSARTAGSGRSKTVREKSGGKKEKREKEPSTLKSLFRAHTMH</sequence>
<proteinExistence type="predicted"/>
<evidence type="ECO:0000313" key="3">
    <source>
        <dbReference type="EMBL" id="KAF2732477.1"/>
    </source>
</evidence>
<dbReference type="OrthoDB" id="5402307at2759"/>
<evidence type="ECO:0000313" key="4">
    <source>
        <dbReference type="Proteomes" id="UP000799444"/>
    </source>
</evidence>